<dbReference type="AlphaFoldDB" id="A0A5J5ILN5"/>
<dbReference type="PANTHER" id="PTHR39186">
    <property type="entry name" value="DUF2071 FAMILY PROTEIN"/>
    <property type="match status" value="1"/>
</dbReference>
<comment type="caution">
    <text evidence="1">The sequence shown here is derived from an EMBL/GenBank/DDBJ whole genome shotgun (WGS) entry which is preliminary data.</text>
</comment>
<dbReference type="EMBL" id="VYQF01000001">
    <property type="protein sequence ID" value="KAA9040987.1"/>
    <property type="molecule type" value="Genomic_DNA"/>
</dbReference>
<keyword evidence="2" id="KW-1185">Reference proteome</keyword>
<dbReference type="Proteomes" id="UP000326903">
    <property type="component" value="Unassembled WGS sequence"/>
</dbReference>
<proteinExistence type="predicted"/>
<gene>
    <name evidence="1" type="ORF">FW778_02810</name>
</gene>
<accession>A0A5J5ILN5</accession>
<dbReference type="RefSeq" id="WP_150413076.1">
    <property type="nucleotide sequence ID" value="NZ_VYQF01000001.1"/>
</dbReference>
<evidence type="ECO:0000313" key="2">
    <source>
        <dbReference type="Proteomes" id="UP000326903"/>
    </source>
</evidence>
<evidence type="ECO:0000313" key="1">
    <source>
        <dbReference type="EMBL" id="KAA9040987.1"/>
    </source>
</evidence>
<sequence>MSSHFLHAEWNNLIMANYVVPKELLLPYIPAATELDFYKGKTYISLVGFMFLNTRIRGLSVPYHINFEEVNLRFYVKHNDRGSWKRGTVFIKEIVPKPAISFIANRLFKEKYSTMQMKHFHIEKPDVIETCYEWKYKNKWNKLMAACHKKSSPMRIDSEEEFIAEHYWGYTKYNGTRTYEYEVEHPRWEIFHVSDYTIECDFKGIYGDEFSFLKEIKPSSVFMAKGSEVRIYPKITLS</sequence>
<protein>
    <submittedName>
        <fullName evidence="1">DUF2071 domain-containing protein</fullName>
    </submittedName>
</protein>
<dbReference type="PANTHER" id="PTHR39186:SF1">
    <property type="entry name" value="DUF2071 DOMAIN-CONTAINING PROTEIN"/>
    <property type="match status" value="1"/>
</dbReference>
<dbReference type="Pfam" id="PF09844">
    <property type="entry name" value="DUF2071"/>
    <property type="match status" value="1"/>
</dbReference>
<reference evidence="1 2" key="1">
    <citation type="submission" date="2019-09" db="EMBL/GenBank/DDBJ databases">
        <title>Draft genome sequence of Ginsengibacter sp. BR5-29.</title>
        <authorList>
            <person name="Im W.-T."/>
        </authorList>
    </citation>
    <scope>NUCLEOTIDE SEQUENCE [LARGE SCALE GENOMIC DNA]</scope>
    <source>
        <strain evidence="1 2">BR5-29</strain>
    </source>
</reference>
<organism evidence="1 2">
    <name type="scientific">Ginsengibacter hankyongi</name>
    <dbReference type="NCBI Taxonomy" id="2607284"/>
    <lineage>
        <taxon>Bacteria</taxon>
        <taxon>Pseudomonadati</taxon>
        <taxon>Bacteroidota</taxon>
        <taxon>Chitinophagia</taxon>
        <taxon>Chitinophagales</taxon>
        <taxon>Chitinophagaceae</taxon>
        <taxon>Ginsengibacter</taxon>
    </lineage>
</organism>
<name>A0A5J5ILN5_9BACT</name>
<dbReference type="InterPro" id="IPR018644">
    <property type="entry name" value="DUF2071"/>
</dbReference>